<protein>
    <recommendedName>
        <fullName evidence="3">DUF4878 domain-containing protein</fullName>
    </recommendedName>
</protein>
<dbReference type="EMBL" id="BAAANN010000039">
    <property type="protein sequence ID" value="GAA1983989.1"/>
    <property type="molecule type" value="Genomic_DNA"/>
</dbReference>
<name>A0ABN2SCD3_9PSEU</name>
<evidence type="ECO:0000313" key="1">
    <source>
        <dbReference type="EMBL" id="GAA1983989.1"/>
    </source>
</evidence>
<evidence type="ECO:0000313" key="2">
    <source>
        <dbReference type="Proteomes" id="UP001501116"/>
    </source>
</evidence>
<sequence>MQITRRRVVVTVIVLLGASWLTTLTVLIARQPKAGLPSPSALRTTLEGALNSKDAEALETVFDYPPSAAENFAKDYAARFSQEGAHDVRVALAPAGDSPTTATVTGVLADGRRFGYPLSLKEDGDSWTVVFAPPFSP</sequence>
<reference evidence="1 2" key="1">
    <citation type="journal article" date="2019" name="Int. J. Syst. Evol. Microbiol.">
        <title>The Global Catalogue of Microorganisms (GCM) 10K type strain sequencing project: providing services to taxonomists for standard genome sequencing and annotation.</title>
        <authorList>
            <consortium name="The Broad Institute Genomics Platform"/>
            <consortium name="The Broad Institute Genome Sequencing Center for Infectious Disease"/>
            <person name="Wu L."/>
            <person name="Ma J."/>
        </authorList>
    </citation>
    <scope>NUCLEOTIDE SEQUENCE [LARGE SCALE GENOMIC DNA]</scope>
    <source>
        <strain evidence="1 2">JCM 14545</strain>
    </source>
</reference>
<evidence type="ECO:0008006" key="3">
    <source>
        <dbReference type="Google" id="ProtNLM"/>
    </source>
</evidence>
<proteinExistence type="predicted"/>
<dbReference type="RefSeq" id="WP_344429225.1">
    <property type="nucleotide sequence ID" value="NZ_BAAANN010000039.1"/>
</dbReference>
<comment type="caution">
    <text evidence="1">The sequence shown here is derived from an EMBL/GenBank/DDBJ whole genome shotgun (WGS) entry which is preliminary data.</text>
</comment>
<dbReference type="Proteomes" id="UP001501116">
    <property type="component" value="Unassembled WGS sequence"/>
</dbReference>
<keyword evidence="2" id="KW-1185">Reference proteome</keyword>
<organism evidence="1 2">
    <name type="scientific">Amycolatopsis minnesotensis</name>
    <dbReference type="NCBI Taxonomy" id="337894"/>
    <lineage>
        <taxon>Bacteria</taxon>
        <taxon>Bacillati</taxon>
        <taxon>Actinomycetota</taxon>
        <taxon>Actinomycetes</taxon>
        <taxon>Pseudonocardiales</taxon>
        <taxon>Pseudonocardiaceae</taxon>
        <taxon>Amycolatopsis</taxon>
    </lineage>
</organism>
<accession>A0ABN2SCD3</accession>
<gene>
    <name evidence="1" type="ORF">GCM10009754_71520</name>
</gene>